<feature type="domain" description="Succinylglutamate desuccinylase/Aspartoacylase catalytic" evidence="5">
    <location>
        <begin position="51"/>
        <end position="154"/>
    </location>
</feature>
<sequence>MARTTGLAILDALPDGFLDCHARDLHQVLDGPTLIELAGERGSPLFVSILLHGNEDSGLGAIQRVMNGYRGRVLPRSLMLLIGNVEAARHGLRRLDDQPDYNRIWPGTPNQGDTPEAGMMAKVHARALARHAVAAIDLHNNTGRNPHYAVVCNFDPPTLGLAALFSRRAVCFRGILGSQTASFAGLIPAITAECGLPGEAANAQAGARFLDEALNLDELPNGANERIMLELYHTLGVVRVREDVSFGFGVGEAEVRFDPALDKNNFRELKPGTVLGETRHQMPLQMIDERGLDVAAHYFETSGGKLKLRKQAVPAMLTVVPRIVRQDCFCYLMERL</sequence>
<evidence type="ECO:0000256" key="1">
    <source>
        <dbReference type="ARBA" id="ARBA00001947"/>
    </source>
</evidence>
<keyword evidence="4" id="KW-0862">Zinc</keyword>
<dbReference type="Pfam" id="PF24827">
    <property type="entry name" value="AstE_AspA_cat"/>
    <property type="match status" value="1"/>
</dbReference>
<evidence type="ECO:0000256" key="2">
    <source>
        <dbReference type="ARBA" id="ARBA00022723"/>
    </source>
</evidence>
<dbReference type="Proteomes" id="UP000516105">
    <property type="component" value="Chromosome"/>
</dbReference>
<protein>
    <submittedName>
        <fullName evidence="6">Succinylglutamate desuccinylase/aspartoacylase family protein</fullName>
    </submittedName>
</protein>
<evidence type="ECO:0000256" key="4">
    <source>
        <dbReference type="ARBA" id="ARBA00022833"/>
    </source>
</evidence>
<dbReference type="CDD" id="cd06256">
    <property type="entry name" value="M14_ASTE_ASPA-like"/>
    <property type="match status" value="1"/>
</dbReference>
<accession>A0ABX6TAM0</accession>
<dbReference type="SUPFAM" id="SSF53187">
    <property type="entry name" value="Zn-dependent exopeptidases"/>
    <property type="match status" value="1"/>
</dbReference>
<comment type="cofactor">
    <cofactor evidence="1">
        <name>Zn(2+)</name>
        <dbReference type="ChEBI" id="CHEBI:29105"/>
    </cofactor>
</comment>
<evidence type="ECO:0000256" key="3">
    <source>
        <dbReference type="ARBA" id="ARBA00022801"/>
    </source>
</evidence>
<evidence type="ECO:0000259" key="5">
    <source>
        <dbReference type="Pfam" id="PF24827"/>
    </source>
</evidence>
<name>A0ABX6TAM0_9SPHN</name>
<organism evidence="6 7">
    <name type="scientific">Sphingomonas sediminicola</name>
    <dbReference type="NCBI Taxonomy" id="386874"/>
    <lineage>
        <taxon>Bacteria</taxon>
        <taxon>Pseudomonadati</taxon>
        <taxon>Pseudomonadota</taxon>
        <taxon>Alphaproteobacteria</taxon>
        <taxon>Sphingomonadales</taxon>
        <taxon>Sphingomonadaceae</taxon>
        <taxon>Sphingomonas</taxon>
    </lineage>
</organism>
<reference evidence="6 7" key="1">
    <citation type="submission" date="2020-08" db="EMBL/GenBank/DDBJ databases">
        <title>Genome sequence of Sphingomonas sediminicola KACC 15039T.</title>
        <authorList>
            <person name="Hyun D.-W."/>
            <person name="Bae J.-W."/>
        </authorList>
    </citation>
    <scope>NUCLEOTIDE SEQUENCE [LARGE SCALE GENOMIC DNA]</scope>
    <source>
        <strain evidence="6 7">KACC 15039</strain>
    </source>
</reference>
<gene>
    <name evidence="6" type="ORF">H9L14_04395</name>
</gene>
<dbReference type="EMBL" id="CP060782">
    <property type="protein sequence ID" value="QNP46426.1"/>
    <property type="molecule type" value="Genomic_DNA"/>
</dbReference>
<keyword evidence="7" id="KW-1185">Reference proteome</keyword>
<keyword evidence="2" id="KW-0479">Metal-binding</keyword>
<evidence type="ECO:0000313" key="7">
    <source>
        <dbReference type="Proteomes" id="UP000516105"/>
    </source>
</evidence>
<keyword evidence="3" id="KW-0378">Hydrolase</keyword>
<dbReference type="Gene3D" id="3.40.630.10">
    <property type="entry name" value="Zn peptidases"/>
    <property type="match status" value="1"/>
</dbReference>
<dbReference type="InterPro" id="IPR055438">
    <property type="entry name" value="AstE_AspA_cat"/>
</dbReference>
<evidence type="ECO:0000313" key="6">
    <source>
        <dbReference type="EMBL" id="QNP46426.1"/>
    </source>
</evidence>
<proteinExistence type="predicted"/>